<proteinExistence type="predicted"/>
<reference evidence="1" key="1">
    <citation type="submission" date="2018-05" db="EMBL/GenBank/DDBJ databases">
        <authorList>
            <person name="Lanie J.A."/>
            <person name="Ng W.-L."/>
            <person name="Kazmierczak K.M."/>
            <person name="Andrzejewski T.M."/>
            <person name="Davidsen T.M."/>
            <person name="Wayne K.J."/>
            <person name="Tettelin H."/>
            <person name="Glass J.I."/>
            <person name="Rusch D."/>
            <person name="Podicherti R."/>
            <person name="Tsui H.-C.T."/>
            <person name="Winkler M.E."/>
        </authorList>
    </citation>
    <scope>NUCLEOTIDE SEQUENCE</scope>
</reference>
<dbReference type="AlphaFoldDB" id="A0A382R0B0"/>
<accession>A0A382R0B0</accession>
<organism evidence="1">
    <name type="scientific">marine metagenome</name>
    <dbReference type="NCBI Taxonomy" id="408172"/>
    <lineage>
        <taxon>unclassified sequences</taxon>
        <taxon>metagenomes</taxon>
        <taxon>ecological metagenomes</taxon>
    </lineage>
</organism>
<sequence>MSHWCHTELEEMNELINSQRKSVTENLATW</sequence>
<protein>
    <submittedName>
        <fullName evidence="1">Uncharacterized protein</fullName>
    </submittedName>
</protein>
<evidence type="ECO:0000313" key="1">
    <source>
        <dbReference type="EMBL" id="SVC90545.1"/>
    </source>
</evidence>
<gene>
    <name evidence="1" type="ORF">METZ01_LOCUS343399</name>
</gene>
<name>A0A382R0B0_9ZZZZ</name>
<dbReference type="EMBL" id="UINC01117838">
    <property type="protein sequence ID" value="SVC90545.1"/>
    <property type="molecule type" value="Genomic_DNA"/>
</dbReference>